<comment type="caution">
    <text evidence="1">The sequence shown here is derived from an EMBL/GenBank/DDBJ whole genome shotgun (WGS) entry which is preliminary data.</text>
</comment>
<proteinExistence type="predicted"/>
<evidence type="ECO:0000313" key="1">
    <source>
        <dbReference type="EMBL" id="KAF5804511.1"/>
    </source>
</evidence>
<reference evidence="1" key="1">
    <citation type="journal article" date="2017" name="Nature">
        <title>The sunflower genome provides insights into oil metabolism, flowering and Asterid evolution.</title>
        <authorList>
            <person name="Badouin H."/>
            <person name="Gouzy J."/>
            <person name="Grassa C.J."/>
            <person name="Murat F."/>
            <person name="Staton S.E."/>
            <person name="Cottret L."/>
            <person name="Lelandais-Briere C."/>
            <person name="Owens G.L."/>
            <person name="Carrere S."/>
            <person name="Mayjonade B."/>
            <person name="Legrand L."/>
            <person name="Gill N."/>
            <person name="Kane N.C."/>
            <person name="Bowers J.E."/>
            <person name="Hubner S."/>
            <person name="Bellec A."/>
            <person name="Berard A."/>
            <person name="Berges H."/>
            <person name="Blanchet N."/>
            <person name="Boniface M.C."/>
            <person name="Brunel D."/>
            <person name="Catrice O."/>
            <person name="Chaidir N."/>
            <person name="Claudel C."/>
            <person name="Donnadieu C."/>
            <person name="Faraut T."/>
            <person name="Fievet G."/>
            <person name="Helmstetter N."/>
            <person name="King M."/>
            <person name="Knapp S.J."/>
            <person name="Lai Z."/>
            <person name="Le Paslier M.C."/>
            <person name="Lippi Y."/>
            <person name="Lorenzon L."/>
            <person name="Mandel J.R."/>
            <person name="Marage G."/>
            <person name="Marchand G."/>
            <person name="Marquand E."/>
            <person name="Bret-Mestries E."/>
            <person name="Morien E."/>
            <person name="Nambeesan S."/>
            <person name="Nguyen T."/>
            <person name="Pegot-Espagnet P."/>
            <person name="Pouilly N."/>
            <person name="Raftis F."/>
            <person name="Sallet E."/>
            <person name="Schiex T."/>
            <person name="Thomas J."/>
            <person name="Vandecasteele C."/>
            <person name="Vares D."/>
            <person name="Vear F."/>
            <person name="Vautrin S."/>
            <person name="Crespi M."/>
            <person name="Mangin B."/>
            <person name="Burke J.M."/>
            <person name="Salse J."/>
            <person name="Munos S."/>
            <person name="Vincourt P."/>
            <person name="Rieseberg L.H."/>
            <person name="Langlade N.B."/>
        </authorList>
    </citation>
    <scope>NUCLEOTIDE SEQUENCE</scope>
    <source>
        <tissue evidence="1">Leaves</tissue>
    </source>
</reference>
<reference evidence="1" key="2">
    <citation type="submission" date="2020-06" db="EMBL/GenBank/DDBJ databases">
        <title>Helianthus annuus Genome sequencing and assembly Release 2.</title>
        <authorList>
            <person name="Gouzy J."/>
            <person name="Langlade N."/>
            <person name="Munos S."/>
        </authorList>
    </citation>
    <scope>NUCLEOTIDE SEQUENCE</scope>
    <source>
        <tissue evidence="1">Leaves</tissue>
    </source>
</reference>
<dbReference type="Gramene" id="mRNA:HanXRQr2_Chr05g0197861">
    <property type="protein sequence ID" value="CDS:HanXRQr2_Chr05g0197861.1"/>
    <property type="gene ID" value="HanXRQr2_Chr05g0197861"/>
</dbReference>
<protein>
    <submittedName>
        <fullName evidence="1">Uncharacterized protein</fullName>
    </submittedName>
</protein>
<evidence type="ECO:0000313" key="2">
    <source>
        <dbReference type="Proteomes" id="UP000215914"/>
    </source>
</evidence>
<keyword evidence="2" id="KW-1185">Reference proteome</keyword>
<dbReference type="EMBL" id="MNCJ02000320">
    <property type="protein sequence ID" value="KAF5804511.1"/>
    <property type="molecule type" value="Genomic_DNA"/>
</dbReference>
<dbReference type="Proteomes" id="UP000215914">
    <property type="component" value="Unassembled WGS sequence"/>
</dbReference>
<sequence length="50" mass="6299">MRNSLCERRFRKRMIQRRMVSELLLLWLAFEDTREFGIWILRWVFVQNGP</sequence>
<gene>
    <name evidence="1" type="ORF">HanXRQr2_Chr05g0197861</name>
</gene>
<dbReference type="AlphaFoldDB" id="A0A9K3IXK7"/>
<name>A0A9K3IXK7_HELAN</name>
<accession>A0A9K3IXK7</accession>
<organism evidence="1 2">
    <name type="scientific">Helianthus annuus</name>
    <name type="common">Common sunflower</name>
    <dbReference type="NCBI Taxonomy" id="4232"/>
    <lineage>
        <taxon>Eukaryota</taxon>
        <taxon>Viridiplantae</taxon>
        <taxon>Streptophyta</taxon>
        <taxon>Embryophyta</taxon>
        <taxon>Tracheophyta</taxon>
        <taxon>Spermatophyta</taxon>
        <taxon>Magnoliopsida</taxon>
        <taxon>eudicotyledons</taxon>
        <taxon>Gunneridae</taxon>
        <taxon>Pentapetalae</taxon>
        <taxon>asterids</taxon>
        <taxon>campanulids</taxon>
        <taxon>Asterales</taxon>
        <taxon>Asteraceae</taxon>
        <taxon>Asteroideae</taxon>
        <taxon>Heliantheae alliance</taxon>
        <taxon>Heliantheae</taxon>
        <taxon>Helianthus</taxon>
    </lineage>
</organism>